<name>A0A3L8SMM7_CHLGU</name>
<reference evidence="2 3" key="1">
    <citation type="journal article" date="2018" name="Proc. R. Soc. B">
        <title>A non-coding region near Follistatin controls head colour polymorphism in the Gouldian finch.</title>
        <authorList>
            <person name="Toomey M.B."/>
            <person name="Marques C.I."/>
            <person name="Andrade P."/>
            <person name="Araujo P.M."/>
            <person name="Sabatino S."/>
            <person name="Gazda M.A."/>
            <person name="Afonso S."/>
            <person name="Lopes R.J."/>
            <person name="Corbo J.C."/>
            <person name="Carneiro M."/>
        </authorList>
    </citation>
    <scope>NUCLEOTIDE SEQUENCE [LARGE SCALE GENOMIC DNA]</scope>
    <source>
        <strain evidence="2">Red01</strain>
        <tissue evidence="2">Muscle</tissue>
    </source>
</reference>
<gene>
    <name evidence="2" type="ORF">DV515_00005816</name>
</gene>
<organism evidence="2 3">
    <name type="scientific">Chloebia gouldiae</name>
    <name type="common">Gouldian finch</name>
    <name type="synonym">Erythrura gouldiae</name>
    <dbReference type="NCBI Taxonomy" id="44316"/>
    <lineage>
        <taxon>Eukaryota</taxon>
        <taxon>Metazoa</taxon>
        <taxon>Chordata</taxon>
        <taxon>Craniata</taxon>
        <taxon>Vertebrata</taxon>
        <taxon>Euteleostomi</taxon>
        <taxon>Archelosauria</taxon>
        <taxon>Archosauria</taxon>
        <taxon>Dinosauria</taxon>
        <taxon>Saurischia</taxon>
        <taxon>Theropoda</taxon>
        <taxon>Coelurosauria</taxon>
        <taxon>Aves</taxon>
        <taxon>Neognathae</taxon>
        <taxon>Neoaves</taxon>
        <taxon>Telluraves</taxon>
        <taxon>Australaves</taxon>
        <taxon>Passeriformes</taxon>
        <taxon>Passeroidea</taxon>
        <taxon>Passeridae</taxon>
        <taxon>Chloebia</taxon>
    </lineage>
</organism>
<feature type="compositionally biased region" description="Basic and acidic residues" evidence="1">
    <location>
        <begin position="31"/>
        <end position="40"/>
    </location>
</feature>
<accession>A0A3L8SMM7</accession>
<protein>
    <submittedName>
        <fullName evidence="2">Uncharacterized protein</fullName>
    </submittedName>
</protein>
<evidence type="ECO:0000313" key="3">
    <source>
        <dbReference type="Proteomes" id="UP000276834"/>
    </source>
</evidence>
<keyword evidence="3" id="KW-1185">Reference proteome</keyword>
<dbReference type="Proteomes" id="UP000276834">
    <property type="component" value="Unassembled WGS sequence"/>
</dbReference>
<sequence length="93" mass="10391">MTIQAQSSQERWPVRTSAPVLQEAASKQLSGHRDEREAGKNHPRQQFKAPQPVQSEGFTPAPERAALREQLINSRLISLANALGLRNPFHLRG</sequence>
<feature type="non-terminal residue" evidence="2">
    <location>
        <position position="93"/>
    </location>
</feature>
<dbReference type="AlphaFoldDB" id="A0A3L8SMM7"/>
<feature type="region of interest" description="Disordered" evidence="1">
    <location>
        <begin position="1"/>
        <end position="62"/>
    </location>
</feature>
<dbReference type="EMBL" id="QUSF01000013">
    <property type="protein sequence ID" value="RLW04368.1"/>
    <property type="molecule type" value="Genomic_DNA"/>
</dbReference>
<comment type="caution">
    <text evidence="2">The sequence shown here is derived from an EMBL/GenBank/DDBJ whole genome shotgun (WGS) entry which is preliminary data.</text>
</comment>
<evidence type="ECO:0000313" key="2">
    <source>
        <dbReference type="EMBL" id="RLW04368.1"/>
    </source>
</evidence>
<feature type="compositionally biased region" description="Polar residues" evidence="1">
    <location>
        <begin position="1"/>
        <end position="10"/>
    </location>
</feature>
<proteinExistence type="predicted"/>
<evidence type="ECO:0000256" key="1">
    <source>
        <dbReference type="SAM" id="MobiDB-lite"/>
    </source>
</evidence>